<dbReference type="Gramene" id="CDP06182">
    <property type="protein sequence ID" value="CDP06182"/>
    <property type="gene ID" value="GSCOC_T00021587001"/>
</dbReference>
<dbReference type="FunCoup" id="A0A068UD76">
    <property type="interactions" value="1714"/>
</dbReference>
<protein>
    <recommendedName>
        <fullName evidence="5">Peroxisomal and mitochondrial division factor 2-like</fullName>
    </recommendedName>
</protein>
<dbReference type="STRING" id="49390.A0A068UD76"/>
<proteinExistence type="predicted"/>
<evidence type="ECO:0000313" key="3">
    <source>
        <dbReference type="EMBL" id="CDP06182.1"/>
    </source>
</evidence>
<feature type="coiled-coil region" evidence="1">
    <location>
        <begin position="119"/>
        <end position="219"/>
    </location>
</feature>
<dbReference type="InParanoid" id="A0A068UD76"/>
<feature type="transmembrane region" description="Helical" evidence="2">
    <location>
        <begin position="257"/>
        <end position="279"/>
    </location>
</feature>
<evidence type="ECO:0008006" key="5">
    <source>
        <dbReference type="Google" id="ProtNLM"/>
    </source>
</evidence>
<keyword evidence="2" id="KW-0472">Membrane</keyword>
<evidence type="ECO:0000313" key="4">
    <source>
        <dbReference type="Proteomes" id="UP000295252"/>
    </source>
</evidence>
<organism evidence="3 4">
    <name type="scientific">Coffea canephora</name>
    <name type="common">Robusta coffee</name>
    <dbReference type="NCBI Taxonomy" id="49390"/>
    <lineage>
        <taxon>Eukaryota</taxon>
        <taxon>Viridiplantae</taxon>
        <taxon>Streptophyta</taxon>
        <taxon>Embryophyta</taxon>
        <taxon>Tracheophyta</taxon>
        <taxon>Spermatophyta</taxon>
        <taxon>Magnoliopsida</taxon>
        <taxon>eudicotyledons</taxon>
        <taxon>Gunneridae</taxon>
        <taxon>Pentapetalae</taxon>
        <taxon>asterids</taxon>
        <taxon>lamiids</taxon>
        <taxon>Gentianales</taxon>
        <taxon>Rubiaceae</taxon>
        <taxon>Ixoroideae</taxon>
        <taxon>Gardenieae complex</taxon>
        <taxon>Bertiereae - Coffeeae clade</taxon>
        <taxon>Coffeeae</taxon>
        <taxon>Coffea</taxon>
    </lineage>
</organism>
<dbReference type="SUPFAM" id="SSF90257">
    <property type="entry name" value="Myosin rod fragments"/>
    <property type="match status" value="1"/>
</dbReference>
<dbReference type="EMBL" id="HG739103">
    <property type="protein sequence ID" value="CDP06182.1"/>
    <property type="molecule type" value="Genomic_DNA"/>
</dbReference>
<dbReference type="Gene3D" id="1.10.287.1490">
    <property type="match status" value="1"/>
</dbReference>
<dbReference type="AlphaFoldDB" id="A0A068UD76"/>
<keyword evidence="1" id="KW-0175">Coiled coil</keyword>
<gene>
    <name evidence="3" type="ORF">GSCOC_T00021587001</name>
</gene>
<dbReference type="OMA" id="KRITEMM"/>
<dbReference type="PhylomeDB" id="A0A068UD76"/>
<dbReference type="OrthoDB" id="1939306at2759"/>
<dbReference type="Proteomes" id="UP000295252">
    <property type="component" value="Chromosome VII"/>
</dbReference>
<accession>A0A068UD76</accession>
<sequence length="282" mass="31170">MADDSNTVNGEFVDAQTVDIAGEEISSYESKVAELSEMIEALEKEKQQVVYENKTVNDRIEKMKESMKHLSSENEELKGQVEKLGSESKALQSVAARAGELEGEVSRLQHDLISAMSDLDEANSDVSKWKTKVESLENGATEKSIKLDAVISERDLLIGKVEDLKAKVGEKEKEIKVLEGGIEELKLAASEREELLRKVRELEGKLEEKERVINGLEVKQREVDGLENGKVAVVEEDVGSVVEGREKNCAARLEGEWPVVAVSAVSAVALTGVLCYLHYKKR</sequence>
<name>A0A068UD76_COFCA</name>
<evidence type="ECO:0000256" key="2">
    <source>
        <dbReference type="SAM" id="Phobius"/>
    </source>
</evidence>
<dbReference type="Gene3D" id="1.20.5.4090">
    <property type="match status" value="1"/>
</dbReference>
<feature type="coiled-coil region" evidence="1">
    <location>
        <begin position="25"/>
        <end position="94"/>
    </location>
</feature>
<keyword evidence="4" id="KW-1185">Reference proteome</keyword>
<keyword evidence="2" id="KW-0812">Transmembrane</keyword>
<evidence type="ECO:0000256" key="1">
    <source>
        <dbReference type="SAM" id="Coils"/>
    </source>
</evidence>
<reference evidence="4" key="1">
    <citation type="journal article" date="2014" name="Science">
        <title>The coffee genome provides insight into the convergent evolution of caffeine biosynthesis.</title>
        <authorList>
            <person name="Denoeud F."/>
            <person name="Carretero-Paulet L."/>
            <person name="Dereeper A."/>
            <person name="Droc G."/>
            <person name="Guyot R."/>
            <person name="Pietrella M."/>
            <person name="Zheng C."/>
            <person name="Alberti A."/>
            <person name="Anthony F."/>
            <person name="Aprea G."/>
            <person name="Aury J.M."/>
            <person name="Bento P."/>
            <person name="Bernard M."/>
            <person name="Bocs S."/>
            <person name="Campa C."/>
            <person name="Cenci A."/>
            <person name="Combes M.C."/>
            <person name="Crouzillat D."/>
            <person name="Da Silva C."/>
            <person name="Daddiego L."/>
            <person name="De Bellis F."/>
            <person name="Dussert S."/>
            <person name="Garsmeur O."/>
            <person name="Gayraud T."/>
            <person name="Guignon V."/>
            <person name="Jahn K."/>
            <person name="Jamilloux V."/>
            <person name="Joet T."/>
            <person name="Labadie K."/>
            <person name="Lan T."/>
            <person name="Leclercq J."/>
            <person name="Lepelley M."/>
            <person name="Leroy T."/>
            <person name="Li L.T."/>
            <person name="Librado P."/>
            <person name="Lopez L."/>
            <person name="Munoz A."/>
            <person name="Noel B."/>
            <person name="Pallavicini A."/>
            <person name="Perrotta G."/>
            <person name="Poncet V."/>
            <person name="Pot D."/>
            <person name="Priyono X."/>
            <person name="Rigoreau M."/>
            <person name="Rouard M."/>
            <person name="Rozas J."/>
            <person name="Tranchant-Dubreuil C."/>
            <person name="VanBuren R."/>
            <person name="Zhang Q."/>
            <person name="Andrade A.C."/>
            <person name="Argout X."/>
            <person name="Bertrand B."/>
            <person name="de Kochko A."/>
            <person name="Graziosi G."/>
            <person name="Henry R.J."/>
            <person name="Jayarama X."/>
            <person name="Ming R."/>
            <person name="Nagai C."/>
            <person name="Rounsley S."/>
            <person name="Sankoff D."/>
            <person name="Giuliano G."/>
            <person name="Albert V.A."/>
            <person name="Wincker P."/>
            <person name="Lashermes P."/>
        </authorList>
    </citation>
    <scope>NUCLEOTIDE SEQUENCE [LARGE SCALE GENOMIC DNA]</scope>
    <source>
        <strain evidence="4">cv. DH200-94</strain>
    </source>
</reference>
<keyword evidence="2" id="KW-1133">Transmembrane helix</keyword>